<dbReference type="Pfam" id="PF14072">
    <property type="entry name" value="DndB"/>
    <property type="match status" value="1"/>
</dbReference>
<dbReference type="CDD" id="cd16413">
    <property type="entry name" value="DGQHR_domain"/>
    <property type="match status" value="1"/>
</dbReference>
<comment type="caution">
    <text evidence="1">The sequence shown here is derived from an EMBL/GenBank/DDBJ whole genome shotgun (WGS) entry which is preliminary data.</text>
</comment>
<organism evidence="1 2">
    <name type="scientific">Paractinoplanes ferrugineus</name>
    <dbReference type="NCBI Taxonomy" id="113564"/>
    <lineage>
        <taxon>Bacteria</taxon>
        <taxon>Bacillati</taxon>
        <taxon>Actinomycetota</taxon>
        <taxon>Actinomycetes</taxon>
        <taxon>Micromonosporales</taxon>
        <taxon>Micromonosporaceae</taxon>
        <taxon>Paractinoplanes</taxon>
    </lineage>
</organism>
<gene>
    <name evidence="1" type="ORF">Afe05nite_34690</name>
</gene>
<protein>
    <recommendedName>
        <fullName evidence="3">DGQHR domain-containing protein</fullName>
    </recommendedName>
</protein>
<dbReference type="Proteomes" id="UP000598174">
    <property type="component" value="Unassembled WGS sequence"/>
</dbReference>
<accession>A0A919MEF7</accession>
<dbReference type="InterPro" id="IPR017642">
    <property type="entry name" value="DNA_S_mod_DndB"/>
</dbReference>
<dbReference type="EMBL" id="BOMM01000029">
    <property type="protein sequence ID" value="GIE11629.1"/>
    <property type="molecule type" value="Genomic_DNA"/>
</dbReference>
<dbReference type="InterPro" id="IPR017601">
    <property type="entry name" value="DGQHR-contain_dom"/>
</dbReference>
<sequence>MRPVSDDIEFLQNPRAIARQARERLSSHSHRTVPRKEIQSYEDQGWAVESFGQRTARMRLLKDDDVAFRDRVWATFARLQFDVMNSGDGFEIGISSGERARFSVLAADNETALAIQCVSFPDVRSSQLKAEIQALRDVRIETIRALRRIFPDRKTKVILATKNIAVMPNAQELLSSADITHLDEESVSYFLLLADHLGKAARFQLLGNLFAGQRIQGLDSEVNALRGKMGGQTYYSFAIEPDRLLKIAYVLHRNRANSDLMPTYQRLIRRSRLQEVSRFVESGGFFPNSIILNLDTGRSPRFDAVSKSVDGPVMGVLHLPQTYRSAYIIDGQHRLYGYANSERAASELIPVVAFVNLPQSEQIRLFMQINENQQAVPKNLRNTLNADLLWESDDLRERSRALKLRIAQHLGESKVSPIHGRVILGENTRTALRCLTIEAISNGLTRGNLVGTFNKASVKEVGTFYAGTNDATFAILVPFLESCLRHIRDELSAQWLLGSAEGGFVFINSGVESLLRITSDIVDHLKLQGVADPRVTPTEEVYSQSLVYLDAVIEYLQSLGIEQAAEYRRMYGSGGTTRYWRRLQLAIREKLPDFDPPGLSEFLEDEAKTFNTESFKMIREIETFLNEDVERRLKEKYGEKNWFALGVPRKVRESSMTLAAQKNVDLPPDKQVGYWDCLHMIDYHAIVTNSQEIWSELFAKRYTLPDSGNPRASWRSRSSWMTELNRIRNENVHTYTVKPNEYEFLVKVAGWLLAEEE</sequence>
<reference evidence="1" key="1">
    <citation type="submission" date="2021-01" db="EMBL/GenBank/DDBJ databases">
        <title>Whole genome shotgun sequence of Actinoplanes ferrugineus NBRC 15555.</title>
        <authorList>
            <person name="Komaki H."/>
            <person name="Tamura T."/>
        </authorList>
    </citation>
    <scope>NUCLEOTIDE SEQUENCE</scope>
    <source>
        <strain evidence="1">NBRC 15555</strain>
    </source>
</reference>
<dbReference type="AlphaFoldDB" id="A0A919MEF7"/>
<evidence type="ECO:0000313" key="1">
    <source>
        <dbReference type="EMBL" id="GIE11629.1"/>
    </source>
</evidence>
<proteinExistence type="predicted"/>
<name>A0A919MEF7_9ACTN</name>
<dbReference type="NCBIfam" id="TIGR03187">
    <property type="entry name" value="DGQHR"/>
    <property type="match status" value="1"/>
</dbReference>
<evidence type="ECO:0000313" key="2">
    <source>
        <dbReference type="Proteomes" id="UP000598174"/>
    </source>
</evidence>
<evidence type="ECO:0008006" key="3">
    <source>
        <dbReference type="Google" id="ProtNLM"/>
    </source>
</evidence>
<keyword evidence="2" id="KW-1185">Reference proteome</keyword>